<dbReference type="SUPFAM" id="SSF47240">
    <property type="entry name" value="Ferritin-like"/>
    <property type="match status" value="1"/>
</dbReference>
<keyword evidence="2" id="KW-1185">Reference proteome</keyword>
<dbReference type="InterPro" id="IPR012347">
    <property type="entry name" value="Ferritin-like"/>
</dbReference>
<name>A0A0P6Z2U7_9CHLR</name>
<organism evidence="1 2">
    <name type="scientific">Herpetosiphon geysericola</name>
    <dbReference type="NCBI Taxonomy" id="70996"/>
    <lineage>
        <taxon>Bacteria</taxon>
        <taxon>Bacillati</taxon>
        <taxon>Chloroflexota</taxon>
        <taxon>Chloroflexia</taxon>
        <taxon>Herpetosiphonales</taxon>
        <taxon>Herpetosiphonaceae</taxon>
        <taxon>Herpetosiphon</taxon>
    </lineage>
</organism>
<dbReference type="InterPro" id="IPR010287">
    <property type="entry name" value="DUF892_YciF-like"/>
</dbReference>
<reference evidence="1 2" key="1">
    <citation type="submission" date="2015-07" db="EMBL/GenBank/DDBJ databases">
        <title>Whole genome sequence of Herpetosiphon geysericola DSM 7119.</title>
        <authorList>
            <person name="Hemp J."/>
            <person name="Ward L.M."/>
            <person name="Pace L.A."/>
            <person name="Fischer W.W."/>
        </authorList>
    </citation>
    <scope>NUCLEOTIDE SEQUENCE [LARGE SCALE GENOMIC DNA]</scope>
    <source>
        <strain evidence="1 2">DSM 7119</strain>
    </source>
</reference>
<dbReference type="PATRIC" id="fig|70996.4.peg.626"/>
<comment type="caution">
    <text evidence="1">The sequence shown here is derived from an EMBL/GenBank/DDBJ whole genome shotgun (WGS) entry which is preliminary data.</text>
</comment>
<dbReference type="PANTHER" id="PTHR30565:SF9">
    <property type="entry name" value="PROTEIN YCIF"/>
    <property type="match status" value="1"/>
</dbReference>
<dbReference type="AlphaFoldDB" id="A0A0P6Z2U7"/>
<evidence type="ECO:0000313" key="1">
    <source>
        <dbReference type="EMBL" id="KPL91631.1"/>
    </source>
</evidence>
<dbReference type="RefSeq" id="WP_054532578.1">
    <property type="nucleotide sequence ID" value="NZ_LGKP01000004.1"/>
</dbReference>
<dbReference type="Gene3D" id="1.20.1260.10">
    <property type="match status" value="1"/>
</dbReference>
<dbReference type="Proteomes" id="UP000050277">
    <property type="component" value="Unassembled WGS sequence"/>
</dbReference>
<evidence type="ECO:0000313" key="2">
    <source>
        <dbReference type="Proteomes" id="UP000050277"/>
    </source>
</evidence>
<dbReference type="STRING" id="70996.SE18_01125"/>
<dbReference type="InterPro" id="IPR047114">
    <property type="entry name" value="YciF"/>
</dbReference>
<accession>A0A0P6Z2U7</accession>
<sequence length="166" mass="18679">MMTTLKTLDDLLHEHLSDLYDAETQILDALPMMAKQATAPVLRAAFEKHLEETKVQRATLDDIFADLGKKPADHRCKAMEGILREGQDFMKEKADPEVMDAGLIAAAQRVEHYEMAGYGCVRTWAKQLGMNSIAERLQKILDQEGETDHNLTKIAEKTINRRAVGE</sequence>
<dbReference type="OrthoDB" id="9795056at2"/>
<protein>
    <submittedName>
        <fullName evidence="1">Uncharacterized protein</fullName>
    </submittedName>
</protein>
<gene>
    <name evidence="1" type="ORF">SE18_01125</name>
</gene>
<dbReference type="PANTHER" id="PTHR30565">
    <property type="entry name" value="PROTEIN YCIF"/>
    <property type="match status" value="1"/>
</dbReference>
<dbReference type="InterPro" id="IPR009078">
    <property type="entry name" value="Ferritin-like_SF"/>
</dbReference>
<dbReference type="EMBL" id="LGKP01000004">
    <property type="protein sequence ID" value="KPL91631.1"/>
    <property type="molecule type" value="Genomic_DNA"/>
</dbReference>
<proteinExistence type="predicted"/>
<dbReference type="CDD" id="cd07909">
    <property type="entry name" value="YciF"/>
    <property type="match status" value="1"/>
</dbReference>
<dbReference type="Pfam" id="PF05974">
    <property type="entry name" value="DUF892"/>
    <property type="match status" value="1"/>
</dbReference>